<dbReference type="EMBL" id="KB097642">
    <property type="protein sequence ID" value="ESN92373.1"/>
    <property type="molecule type" value="Genomic_DNA"/>
</dbReference>
<dbReference type="Proteomes" id="UP000015101">
    <property type="component" value="Unassembled WGS sequence"/>
</dbReference>
<reference evidence="2" key="3">
    <citation type="submission" date="2015-06" db="UniProtKB">
        <authorList>
            <consortium name="EnsemblMetazoa"/>
        </authorList>
    </citation>
    <scope>IDENTIFICATION</scope>
</reference>
<sequence>MTVSSSNCFRPEFSNNGQPSCGSMDANMDLNDVINAAILYLFENDDNSNSSSSSSFSTITTDTQNAITLGNVTEVFGDNSIIANLVYLKLINNINNNNNINIYDVSLVPTIATTAKLQSAYDRAIATIFEPAAANDDTATTTTTLTAAVTTTTFAATFAATTTTTNVGDCRKQTFCPWICNSMRIGLCSGFNVLTVTTSTTTTTTTTTTSTTTAPATAATAPATSRLATTYTTTDNTTISRSSLDAATTAATITSTTDTTTTATIITNVLGDTVNRAATENAIVKSDLKISTDVYDPYIRKTPDTYNPEVESTAKYFREMDFVANSEQVSETGNE</sequence>
<organism evidence="2 3">
    <name type="scientific">Helobdella robusta</name>
    <name type="common">Californian leech</name>
    <dbReference type="NCBI Taxonomy" id="6412"/>
    <lineage>
        <taxon>Eukaryota</taxon>
        <taxon>Metazoa</taxon>
        <taxon>Spiralia</taxon>
        <taxon>Lophotrochozoa</taxon>
        <taxon>Annelida</taxon>
        <taxon>Clitellata</taxon>
        <taxon>Hirudinea</taxon>
        <taxon>Rhynchobdellida</taxon>
        <taxon>Glossiphoniidae</taxon>
        <taxon>Helobdella</taxon>
    </lineage>
</organism>
<keyword evidence="3" id="KW-1185">Reference proteome</keyword>
<dbReference type="CTD" id="20208094"/>
<evidence type="ECO:0000313" key="3">
    <source>
        <dbReference type="Proteomes" id="UP000015101"/>
    </source>
</evidence>
<dbReference type="GeneID" id="20208094"/>
<proteinExistence type="predicted"/>
<accession>T1FGZ5</accession>
<protein>
    <submittedName>
        <fullName evidence="1 2">Uncharacterized protein</fullName>
    </submittedName>
</protein>
<dbReference type="KEGG" id="hro:HELRODRAFT_181418"/>
<dbReference type="HOGENOM" id="CLU_829713_0_0_1"/>
<gene>
    <name evidence="2" type="primary">20208094</name>
    <name evidence="1" type="ORF">HELRODRAFT_181418</name>
</gene>
<dbReference type="EMBL" id="AMQM01007579">
    <property type="status" value="NOT_ANNOTATED_CDS"/>
    <property type="molecule type" value="Genomic_DNA"/>
</dbReference>
<evidence type="ECO:0000313" key="1">
    <source>
        <dbReference type="EMBL" id="ESN92373.1"/>
    </source>
</evidence>
<dbReference type="InParanoid" id="T1FGZ5"/>
<dbReference type="RefSeq" id="XP_009029475.1">
    <property type="nucleotide sequence ID" value="XM_009031227.1"/>
</dbReference>
<reference evidence="1 3" key="2">
    <citation type="journal article" date="2013" name="Nature">
        <title>Insights into bilaterian evolution from three spiralian genomes.</title>
        <authorList>
            <person name="Simakov O."/>
            <person name="Marletaz F."/>
            <person name="Cho S.J."/>
            <person name="Edsinger-Gonzales E."/>
            <person name="Havlak P."/>
            <person name="Hellsten U."/>
            <person name="Kuo D.H."/>
            <person name="Larsson T."/>
            <person name="Lv J."/>
            <person name="Arendt D."/>
            <person name="Savage R."/>
            <person name="Osoegawa K."/>
            <person name="de Jong P."/>
            <person name="Grimwood J."/>
            <person name="Chapman J.A."/>
            <person name="Shapiro H."/>
            <person name="Aerts A."/>
            <person name="Otillar R.P."/>
            <person name="Terry A.Y."/>
            <person name="Boore J.L."/>
            <person name="Grigoriev I.V."/>
            <person name="Lindberg D.R."/>
            <person name="Seaver E.C."/>
            <person name="Weisblat D.A."/>
            <person name="Putnam N.H."/>
            <person name="Rokhsar D.S."/>
        </authorList>
    </citation>
    <scope>NUCLEOTIDE SEQUENCE</scope>
</reference>
<name>T1FGZ5_HELRO</name>
<reference evidence="3" key="1">
    <citation type="submission" date="2012-12" db="EMBL/GenBank/DDBJ databases">
        <authorList>
            <person name="Hellsten U."/>
            <person name="Grimwood J."/>
            <person name="Chapman J.A."/>
            <person name="Shapiro H."/>
            <person name="Aerts A."/>
            <person name="Otillar R.P."/>
            <person name="Terry A.Y."/>
            <person name="Boore J.L."/>
            <person name="Simakov O."/>
            <person name="Marletaz F."/>
            <person name="Cho S.-J."/>
            <person name="Edsinger-Gonzales E."/>
            <person name="Havlak P."/>
            <person name="Kuo D.-H."/>
            <person name="Larsson T."/>
            <person name="Lv J."/>
            <person name="Arendt D."/>
            <person name="Savage R."/>
            <person name="Osoegawa K."/>
            <person name="de Jong P."/>
            <person name="Lindberg D.R."/>
            <person name="Seaver E.C."/>
            <person name="Weisblat D.A."/>
            <person name="Putnam N.H."/>
            <person name="Grigoriev I.V."/>
            <person name="Rokhsar D.S."/>
        </authorList>
    </citation>
    <scope>NUCLEOTIDE SEQUENCE</scope>
</reference>
<evidence type="ECO:0000313" key="2">
    <source>
        <dbReference type="EnsemblMetazoa" id="HelroP181418"/>
    </source>
</evidence>
<dbReference type="AlphaFoldDB" id="T1FGZ5"/>
<dbReference type="EnsemblMetazoa" id="HelroT181418">
    <property type="protein sequence ID" value="HelroP181418"/>
    <property type="gene ID" value="HelroG181418"/>
</dbReference>